<evidence type="ECO:0000256" key="6">
    <source>
        <dbReference type="NCBIfam" id="TIGR01068"/>
    </source>
</evidence>
<proteinExistence type="inferred from homology"/>
<dbReference type="NCBIfam" id="TIGR01068">
    <property type="entry name" value="thioredoxin"/>
    <property type="match status" value="1"/>
</dbReference>
<sequence>MSEVTKISGQDFEQEVTNHNGVVLVDFYADWCGPCKMIAPVLEQLSKSRDNVKIVKVDADEAPELMAEQGIRGIPTLLLFNQGEKVGTKVGAAPLAQLEAFVDQV</sequence>
<feature type="active site" description="Nucleophile" evidence="8">
    <location>
        <position position="35"/>
    </location>
</feature>
<dbReference type="RefSeq" id="WP_108604221.1">
    <property type="nucleotide sequence ID" value="NZ_CP026604.1"/>
</dbReference>
<feature type="disulfide bond" description="Redox-active" evidence="9">
    <location>
        <begin position="32"/>
        <end position="35"/>
    </location>
</feature>
<gene>
    <name evidence="11" type="primary">trxA</name>
    <name evidence="11" type="ORF">C2869_17800</name>
</gene>
<dbReference type="PROSITE" id="PS00194">
    <property type="entry name" value="THIOREDOXIN_1"/>
    <property type="match status" value="1"/>
</dbReference>
<name>A0A2S0VVA9_9ALTE</name>
<dbReference type="KEGG" id="cate:C2869_17800"/>
<dbReference type="SUPFAM" id="SSF52833">
    <property type="entry name" value="Thioredoxin-like"/>
    <property type="match status" value="1"/>
</dbReference>
<feature type="domain" description="Thioredoxin" evidence="10">
    <location>
        <begin position="1"/>
        <end position="105"/>
    </location>
</feature>
<dbReference type="PANTHER" id="PTHR45663">
    <property type="entry name" value="GEO12009P1"/>
    <property type="match status" value="1"/>
</dbReference>
<evidence type="ECO:0000313" key="11">
    <source>
        <dbReference type="EMBL" id="AWB68156.1"/>
    </source>
</evidence>
<feature type="site" description="Contributes to redox potential value" evidence="8">
    <location>
        <position position="33"/>
    </location>
</feature>
<dbReference type="EMBL" id="CP026604">
    <property type="protein sequence ID" value="AWB68156.1"/>
    <property type="molecule type" value="Genomic_DNA"/>
</dbReference>
<dbReference type="GO" id="GO:0015035">
    <property type="term" value="F:protein-disulfide reductase activity"/>
    <property type="evidence" value="ECO:0007669"/>
    <property type="project" value="UniProtKB-UniRule"/>
</dbReference>
<comment type="similarity">
    <text evidence="1 7">Belongs to the thioredoxin family.</text>
</comment>
<dbReference type="InterPro" id="IPR036249">
    <property type="entry name" value="Thioredoxin-like_sf"/>
</dbReference>
<evidence type="ECO:0000256" key="5">
    <source>
        <dbReference type="ARBA" id="ARBA00023284"/>
    </source>
</evidence>
<keyword evidence="3" id="KW-0249">Electron transport</keyword>
<accession>A0A2S0VVA9</accession>
<dbReference type="FunFam" id="3.40.30.10:FF:000001">
    <property type="entry name" value="Thioredoxin"/>
    <property type="match status" value="1"/>
</dbReference>
<evidence type="ECO:0000256" key="2">
    <source>
        <dbReference type="ARBA" id="ARBA00022448"/>
    </source>
</evidence>
<organism evidence="11 12">
    <name type="scientific">Saccharobesus litoralis</name>
    <dbReference type="NCBI Taxonomy" id="2172099"/>
    <lineage>
        <taxon>Bacteria</taxon>
        <taxon>Pseudomonadati</taxon>
        <taxon>Pseudomonadota</taxon>
        <taxon>Gammaproteobacteria</taxon>
        <taxon>Alteromonadales</taxon>
        <taxon>Alteromonadaceae</taxon>
        <taxon>Saccharobesus</taxon>
    </lineage>
</organism>
<evidence type="ECO:0000256" key="1">
    <source>
        <dbReference type="ARBA" id="ARBA00008987"/>
    </source>
</evidence>
<dbReference type="InterPro" id="IPR005746">
    <property type="entry name" value="Thioredoxin"/>
</dbReference>
<dbReference type="Gene3D" id="3.40.30.10">
    <property type="entry name" value="Glutaredoxin"/>
    <property type="match status" value="1"/>
</dbReference>
<keyword evidence="5 9" id="KW-0676">Redox-active center</keyword>
<dbReference type="Proteomes" id="UP000244441">
    <property type="component" value="Chromosome"/>
</dbReference>
<dbReference type="PRINTS" id="PR00421">
    <property type="entry name" value="THIOREDOXIN"/>
</dbReference>
<dbReference type="GO" id="GO:0045454">
    <property type="term" value="P:cell redox homeostasis"/>
    <property type="evidence" value="ECO:0007669"/>
    <property type="project" value="TreeGrafter"/>
</dbReference>
<protein>
    <recommendedName>
        <fullName evidence="6 7">Thioredoxin</fullName>
    </recommendedName>
</protein>
<dbReference type="PROSITE" id="PS51352">
    <property type="entry name" value="THIOREDOXIN_2"/>
    <property type="match status" value="1"/>
</dbReference>
<dbReference type="GO" id="GO:0005829">
    <property type="term" value="C:cytosol"/>
    <property type="evidence" value="ECO:0007669"/>
    <property type="project" value="TreeGrafter"/>
</dbReference>
<dbReference type="PIRSF" id="PIRSF000077">
    <property type="entry name" value="Thioredoxin"/>
    <property type="match status" value="1"/>
</dbReference>
<reference evidence="11 12" key="1">
    <citation type="submission" date="2018-01" db="EMBL/GenBank/DDBJ databases">
        <title>Genome sequence of a Cantenovulum-like bacteria.</title>
        <authorList>
            <person name="Tan W.R."/>
            <person name="Lau N.-S."/>
            <person name="Go F."/>
            <person name="Amirul A.-A.A."/>
        </authorList>
    </citation>
    <scope>NUCLEOTIDE SEQUENCE [LARGE SCALE GENOMIC DNA]</scope>
    <source>
        <strain evidence="11 12">CCB-QB4</strain>
    </source>
</reference>
<evidence type="ECO:0000256" key="7">
    <source>
        <dbReference type="PIRNR" id="PIRNR000077"/>
    </source>
</evidence>
<dbReference type="CDD" id="cd02947">
    <property type="entry name" value="TRX_family"/>
    <property type="match status" value="1"/>
</dbReference>
<dbReference type="AlphaFoldDB" id="A0A2S0VVA9"/>
<evidence type="ECO:0000259" key="10">
    <source>
        <dbReference type="PROSITE" id="PS51352"/>
    </source>
</evidence>
<evidence type="ECO:0000313" key="12">
    <source>
        <dbReference type="Proteomes" id="UP000244441"/>
    </source>
</evidence>
<keyword evidence="2" id="KW-0813">Transport</keyword>
<keyword evidence="4 9" id="KW-1015">Disulfide bond</keyword>
<keyword evidence="12" id="KW-1185">Reference proteome</keyword>
<dbReference type="PANTHER" id="PTHR45663:SF11">
    <property type="entry name" value="GEO12009P1"/>
    <property type="match status" value="1"/>
</dbReference>
<dbReference type="Pfam" id="PF00085">
    <property type="entry name" value="Thioredoxin"/>
    <property type="match status" value="1"/>
</dbReference>
<evidence type="ECO:0000256" key="8">
    <source>
        <dbReference type="PIRSR" id="PIRSR000077-1"/>
    </source>
</evidence>
<dbReference type="OrthoDB" id="9790390at2"/>
<evidence type="ECO:0000256" key="4">
    <source>
        <dbReference type="ARBA" id="ARBA00023157"/>
    </source>
</evidence>
<dbReference type="InterPro" id="IPR017937">
    <property type="entry name" value="Thioredoxin_CS"/>
</dbReference>
<feature type="active site" description="Nucleophile" evidence="8">
    <location>
        <position position="32"/>
    </location>
</feature>
<evidence type="ECO:0000256" key="3">
    <source>
        <dbReference type="ARBA" id="ARBA00022982"/>
    </source>
</evidence>
<feature type="site" description="Deprotonates C-terminal active site Cys" evidence="8">
    <location>
        <position position="26"/>
    </location>
</feature>
<evidence type="ECO:0000256" key="9">
    <source>
        <dbReference type="PIRSR" id="PIRSR000077-4"/>
    </source>
</evidence>
<dbReference type="InterPro" id="IPR013766">
    <property type="entry name" value="Thioredoxin_domain"/>
</dbReference>
<feature type="site" description="Contributes to redox potential value" evidence="8">
    <location>
        <position position="34"/>
    </location>
</feature>